<feature type="compositionally biased region" description="Basic and acidic residues" evidence="5">
    <location>
        <begin position="384"/>
        <end position="413"/>
    </location>
</feature>
<keyword evidence="2 6" id="KW-0812">Transmembrane</keyword>
<proteinExistence type="predicted"/>
<dbReference type="GO" id="GO:0016020">
    <property type="term" value="C:membrane"/>
    <property type="evidence" value="ECO:0007669"/>
    <property type="project" value="UniProtKB-SubCell"/>
</dbReference>
<dbReference type="GO" id="GO:0032469">
    <property type="term" value="P:endoplasmic reticulum calcium ion homeostasis"/>
    <property type="evidence" value="ECO:0007669"/>
    <property type="project" value="InterPro"/>
</dbReference>
<evidence type="ECO:0000256" key="5">
    <source>
        <dbReference type="SAM" id="MobiDB-lite"/>
    </source>
</evidence>
<keyword evidence="4 6" id="KW-0472">Membrane</keyword>
<evidence type="ECO:0000256" key="6">
    <source>
        <dbReference type="SAM" id="Phobius"/>
    </source>
</evidence>
<feature type="transmembrane region" description="Helical" evidence="6">
    <location>
        <begin position="98"/>
        <end position="118"/>
    </location>
</feature>
<dbReference type="EMBL" id="KQ234811">
    <property type="protein sequence ID" value="KMZ87076.1"/>
    <property type="molecule type" value="Genomic_DNA"/>
</dbReference>
<evidence type="ECO:0000313" key="9">
    <source>
        <dbReference type="Proteomes" id="UP000053327"/>
    </source>
</evidence>
<dbReference type="PANTHER" id="PTHR12883">
    <property type="entry name" value="ADIPOCYTE-SPECIFIC PROTEIN 4-RELATED"/>
    <property type="match status" value="1"/>
</dbReference>
<reference evidence="8 9" key="1">
    <citation type="submission" date="2011-08" db="EMBL/GenBank/DDBJ databases">
        <title>The Genome Sequence of Plasmodium vivax Brazil I.</title>
        <authorList>
            <consortium name="The Broad Institute Genome Sequencing Platform"/>
            <consortium name="The Broad Institute Genome Sequencing Center for Infectious Disease"/>
            <person name="Neafsey D."/>
            <person name="Carlton J."/>
            <person name="Barnwell J."/>
            <person name="Collins W."/>
            <person name="Escalante A."/>
            <person name="Mullikin J."/>
            <person name="Saul A."/>
            <person name="Guigo R."/>
            <person name="Camara F."/>
            <person name="Young S.K."/>
            <person name="Zeng Q."/>
            <person name="Gargeya S."/>
            <person name="Fitzgerald M."/>
            <person name="Haas B."/>
            <person name="Abouelleil A."/>
            <person name="Alvarado L."/>
            <person name="Arachchi H.M."/>
            <person name="Berlin A."/>
            <person name="Brown A."/>
            <person name="Chapman S.B."/>
            <person name="Chen Z."/>
            <person name="Dunbar C."/>
            <person name="Freedman E."/>
            <person name="Gearin G."/>
            <person name="Gellesch M."/>
            <person name="Goldberg J."/>
            <person name="Griggs A."/>
            <person name="Gujja S."/>
            <person name="Heiman D."/>
            <person name="Howarth C."/>
            <person name="Larson L."/>
            <person name="Lui A."/>
            <person name="MacDonald P.J.P."/>
            <person name="Montmayeur A."/>
            <person name="Murphy C."/>
            <person name="Neiman D."/>
            <person name="Pearson M."/>
            <person name="Priest M."/>
            <person name="Roberts A."/>
            <person name="Saif S."/>
            <person name="Shea T."/>
            <person name="Shenoy N."/>
            <person name="Sisk P."/>
            <person name="Stolte C."/>
            <person name="Sykes S."/>
            <person name="Wortman J."/>
            <person name="Nusbaum C."/>
            <person name="Birren B."/>
        </authorList>
    </citation>
    <scope>NUCLEOTIDE SEQUENCE [LARGE SCALE GENOMIC DNA]</scope>
    <source>
        <strain evidence="8 9">Brazil I</strain>
    </source>
</reference>
<dbReference type="PANTHER" id="PTHR12883:SF0">
    <property type="entry name" value="PAT COMPLEX SUBUNIT CCDC47"/>
    <property type="match status" value="1"/>
</dbReference>
<accession>A0A0J9SW60</accession>
<name>A0A0J9SW60_PLAV1</name>
<feature type="signal peptide" evidence="7">
    <location>
        <begin position="1"/>
        <end position="22"/>
    </location>
</feature>
<feature type="compositionally biased region" description="Basic residues" evidence="5">
    <location>
        <begin position="414"/>
        <end position="429"/>
    </location>
</feature>
<feature type="region of interest" description="Disordered" evidence="5">
    <location>
        <begin position="42"/>
        <end position="78"/>
    </location>
</feature>
<sequence>MRKFRTVILFLVIYLSFYLTRSYNDNFDDIVIVDESEEDRMKSAGGAEKGAEKGAKKGLDTEAASEAESEAEPDAESDAESDAQQLIHSWAGDNENLLYLKIGIFLCLLVVTIANGVVGRKTNRTIALYWLRSCKDIFLQNFAKLGNEKSFLFEKSYDKFEFYCTGRKHCNYYFVNLNLCKRQCLWRYYLLSHFVKENDSMSVAIHFDKLDKGVLCVFKKHQKKYIDCRFPNLNKYTKMMAKKELKGSYEVKGDSNEIMELVLNGKILNFLNTYDRYVNYVCITDIALFDSEDRLSGEKEEKHPSEQKDQQGNRGGKHKFCFLNFVIPKNVEDLRTLVSFSIYMIDACYCIELSEKVRDHVRKMRSIVEKEDLRKKQQLKELQERKKAQKLQEEKERVEKMSAEQQRKYEEKKQKKSLKKMKKIKIIKM</sequence>
<organism evidence="8 9">
    <name type="scientific">Plasmodium vivax (strain Brazil I)</name>
    <dbReference type="NCBI Taxonomy" id="1033975"/>
    <lineage>
        <taxon>Eukaryota</taxon>
        <taxon>Sar</taxon>
        <taxon>Alveolata</taxon>
        <taxon>Apicomplexa</taxon>
        <taxon>Aconoidasida</taxon>
        <taxon>Haemosporida</taxon>
        <taxon>Plasmodiidae</taxon>
        <taxon>Plasmodium</taxon>
        <taxon>Plasmodium (Plasmodium)</taxon>
    </lineage>
</organism>
<gene>
    <name evidence="8" type="ORF">PVBG_02917</name>
</gene>
<feature type="region of interest" description="Disordered" evidence="5">
    <location>
        <begin position="384"/>
        <end position="429"/>
    </location>
</feature>
<evidence type="ECO:0000313" key="8">
    <source>
        <dbReference type="EMBL" id="KMZ87076.1"/>
    </source>
</evidence>
<evidence type="ECO:0000256" key="1">
    <source>
        <dbReference type="ARBA" id="ARBA00004167"/>
    </source>
</evidence>
<keyword evidence="7" id="KW-0732">Signal</keyword>
<dbReference type="Proteomes" id="UP000053327">
    <property type="component" value="Unassembled WGS sequence"/>
</dbReference>
<feature type="compositionally biased region" description="Basic and acidic residues" evidence="5">
    <location>
        <begin position="49"/>
        <end position="60"/>
    </location>
</feature>
<feature type="chain" id="PRO_5005322812" description="DUF1682 domain-containing protein" evidence="7">
    <location>
        <begin position="23"/>
        <end position="429"/>
    </location>
</feature>
<dbReference type="InterPro" id="IPR012879">
    <property type="entry name" value="CCDC47"/>
</dbReference>
<evidence type="ECO:0008006" key="10">
    <source>
        <dbReference type="Google" id="ProtNLM"/>
    </source>
</evidence>
<evidence type="ECO:0000256" key="3">
    <source>
        <dbReference type="ARBA" id="ARBA00022989"/>
    </source>
</evidence>
<feature type="compositionally biased region" description="Acidic residues" evidence="5">
    <location>
        <begin position="63"/>
        <end position="78"/>
    </location>
</feature>
<dbReference type="OrthoDB" id="10039147at2759"/>
<dbReference type="GO" id="GO:0005509">
    <property type="term" value="F:calcium ion binding"/>
    <property type="evidence" value="ECO:0007669"/>
    <property type="project" value="InterPro"/>
</dbReference>
<evidence type="ECO:0000256" key="7">
    <source>
        <dbReference type="SAM" id="SignalP"/>
    </source>
</evidence>
<keyword evidence="3 6" id="KW-1133">Transmembrane helix</keyword>
<dbReference type="AlphaFoldDB" id="A0A0J9SW60"/>
<dbReference type="Pfam" id="PF07946">
    <property type="entry name" value="CCDC47"/>
    <property type="match status" value="1"/>
</dbReference>
<comment type="subcellular location">
    <subcellularLocation>
        <location evidence="1">Membrane</location>
        <topology evidence="1">Single-pass membrane protein</topology>
    </subcellularLocation>
</comment>
<protein>
    <recommendedName>
        <fullName evidence="10">DUF1682 domain-containing protein</fullName>
    </recommendedName>
</protein>
<evidence type="ECO:0000256" key="4">
    <source>
        <dbReference type="ARBA" id="ARBA00023136"/>
    </source>
</evidence>
<evidence type="ECO:0000256" key="2">
    <source>
        <dbReference type="ARBA" id="ARBA00022692"/>
    </source>
</evidence>
<dbReference type="GO" id="GO:0005783">
    <property type="term" value="C:endoplasmic reticulum"/>
    <property type="evidence" value="ECO:0007669"/>
    <property type="project" value="InterPro"/>
</dbReference>